<evidence type="ECO:0000313" key="3">
    <source>
        <dbReference type="EMBL" id="CAJ0597319.1"/>
    </source>
</evidence>
<dbReference type="EMBL" id="CATQJL010000223">
    <property type="protein sequence ID" value="CAJ0597319.1"/>
    <property type="molecule type" value="Genomic_DNA"/>
</dbReference>
<name>A0AA36M3G7_CYLNA</name>
<dbReference type="AlphaFoldDB" id="A0AA36M3G7"/>
<evidence type="ECO:0000256" key="1">
    <source>
        <dbReference type="SAM" id="MobiDB-lite"/>
    </source>
</evidence>
<organism evidence="3 4">
    <name type="scientific">Cylicocyclus nassatus</name>
    <name type="common">Nematode worm</name>
    <dbReference type="NCBI Taxonomy" id="53992"/>
    <lineage>
        <taxon>Eukaryota</taxon>
        <taxon>Metazoa</taxon>
        <taxon>Ecdysozoa</taxon>
        <taxon>Nematoda</taxon>
        <taxon>Chromadorea</taxon>
        <taxon>Rhabditida</taxon>
        <taxon>Rhabditina</taxon>
        <taxon>Rhabditomorpha</taxon>
        <taxon>Strongyloidea</taxon>
        <taxon>Strongylidae</taxon>
        <taxon>Cylicocyclus</taxon>
    </lineage>
</organism>
<feature type="compositionally biased region" description="Basic residues" evidence="1">
    <location>
        <begin position="97"/>
        <end position="117"/>
    </location>
</feature>
<reference evidence="3" key="1">
    <citation type="submission" date="2023-07" db="EMBL/GenBank/DDBJ databases">
        <authorList>
            <consortium name="CYATHOMIX"/>
        </authorList>
    </citation>
    <scope>NUCLEOTIDE SEQUENCE</scope>
    <source>
        <strain evidence="3">N/A</strain>
    </source>
</reference>
<evidence type="ECO:0000256" key="2">
    <source>
        <dbReference type="SAM" id="Phobius"/>
    </source>
</evidence>
<keyword evidence="2" id="KW-0472">Membrane</keyword>
<feature type="compositionally biased region" description="Low complexity" evidence="1">
    <location>
        <begin position="235"/>
        <end position="264"/>
    </location>
</feature>
<gene>
    <name evidence="3" type="ORF">CYNAS_LOCUS9302</name>
</gene>
<feature type="compositionally biased region" description="Polar residues" evidence="1">
    <location>
        <begin position="265"/>
        <end position="275"/>
    </location>
</feature>
<comment type="caution">
    <text evidence="3">The sequence shown here is derived from an EMBL/GenBank/DDBJ whole genome shotgun (WGS) entry which is preliminary data.</text>
</comment>
<feature type="region of interest" description="Disordered" evidence="1">
    <location>
        <begin position="93"/>
        <end position="130"/>
    </location>
</feature>
<feature type="region of interest" description="Disordered" evidence="1">
    <location>
        <begin position="153"/>
        <end position="175"/>
    </location>
</feature>
<sequence length="344" mass="38495">MSITRNSSQADTSTYLSTGSTNKKSVSHFTLQLQQKRHDIINEGSDYSTAIIIGAAIVIFILAVIIAFFIMWMQRKNHRRKLLLAAELEKEEEERRKGRLARRKLKPKKTPRKKKKKGTSELRKSSKPKTREEMMIELSNFLETHSKDYYTKKEPTVGSAEPTPSATPTATPGLLSSEADVSFAVDLRLPNRSSEGTEYLRNSEQQSTPEVYEKEVVYRTLSTEWGGKRGKKSEAPSTPATPSSKSASAFRATPSSNSASASPNVINGSRQSTPTAIEHKESKENKSRELRSWDLESAEKEGYSEDRGLEPWEAEKQPSEKAEKEDEGLHKSSQENVASKKPAE</sequence>
<keyword evidence="2" id="KW-0812">Transmembrane</keyword>
<protein>
    <submittedName>
        <fullName evidence="3">Uncharacterized protein</fullName>
    </submittedName>
</protein>
<feature type="region of interest" description="Disordered" evidence="1">
    <location>
        <begin position="188"/>
        <end position="344"/>
    </location>
</feature>
<feature type="compositionally biased region" description="Polar residues" evidence="1">
    <location>
        <begin position="191"/>
        <end position="209"/>
    </location>
</feature>
<feature type="compositionally biased region" description="Low complexity" evidence="1">
    <location>
        <begin position="159"/>
        <end position="172"/>
    </location>
</feature>
<accession>A0AA36M3G7</accession>
<feature type="transmembrane region" description="Helical" evidence="2">
    <location>
        <begin position="47"/>
        <end position="72"/>
    </location>
</feature>
<feature type="region of interest" description="Disordered" evidence="1">
    <location>
        <begin position="1"/>
        <end position="22"/>
    </location>
</feature>
<feature type="compositionally biased region" description="Basic and acidic residues" evidence="1">
    <location>
        <begin position="277"/>
        <end position="333"/>
    </location>
</feature>
<keyword evidence="2" id="KW-1133">Transmembrane helix</keyword>
<dbReference type="Proteomes" id="UP001176961">
    <property type="component" value="Unassembled WGS sequence"/>
</dbReference>
<keyword evidence="4" id="KW-1185">Reference proteome</keyword>
<feature type="compositionally biased region" description="Basic and acidic residues" evidence="1">
    <location>
        <begin position="118"/>
        <end position="130"/>
    </location>
</feature>
<proteinExistence type="predicted"/>
<evidence type="ECO:0000313" key="4">
    <source>
        <dbReference type="Proteomes" id="UP001176961"/>
    </source>
</evidence>